<reference evidence="2" key="1">
    <citation type="journal article" date="2014" name="Proc. Natl. Acad. Sci. U.S.A.">
        <title>Extensive sampling of basidiomycete genomes demonstrates inadequacy of the white-rot/brown-rot paradigm for wood decay fungi.</title>
        <authorList>
            <person name="Riley R."/>
            <person name="Salamov A.A."/>
            <person name="Brown D.W."/>
            <person name="Nagy L.G."/>
            <person name="Floudas D."/>
            <person name="Held B.W."/>
            <person name="Levasseur A."/>
            <person name="Lombard V."/>
            <person name="Morin E."/>
            <person name="Otillar R."/>
            <person name="Lindquist E.A."/>
            <person name="Sun H."/>
            <person name="LaButti K.M."/>
            <person name="Schmutz J."/>
            <person name="Jabbour D."/>
            <person name="Luo H."/>
            <person name="Baker S.E."/>
            <person name="Pisabarro A.G."/>
            <person name="Walton J.D."/>
            <person name="Blanchette R.A."/>
            <person name="Henrissat B."/>
            <person name="Martin F."/>
            <person name="Cullen D."/>
            <person name="Hibbett D.S."/>
            <person name="Grigoriev I.V."/>
        </authorList>
    </citation>
    <scope>NUCLEOTIDE SEQUENCE [LARGE SCALE GENOMIC DNA]</scope>
    <source>
        <strain evidence="2">PC15</strain>
    </source>
</reference>
<name>A0A067P0K7_PLEO1</name>
<gene>
    <name evidence="1" type="ORF">PLEOSDRAFT_153558</name>
</gene>
<protein>
    <submittedName>
        <fullName evidence="1">Uncharacterized protein</fullName>
    </submittedName>
</protein>
<dbReference type="HOGENOM" id="CLU_2441784_0_0_1"/>
<evidence type="ECO:0000313" key="2">
    <source>
        <dbReference type="Proteomes" id="UP000027073"/>
    </source>
</evidence>
<dbReference type="EMBL" id="KL198004">
    <property type="protein sequence ID" value="KDQ32775.1"/>
    <property type="molecule type" value="Genomic_DNA"/>
</dbReference>
<evidence type="ECO:0000313" key="1">
    <source>
        <dbReference type="EMBL" id="KDQ32775.1"/>
    </source>
</evidence>
<accession>A0A067P0K7</accession>
<dbReference type="InParanoid" id="A0A067P0K7"/>
<dbReference type="AlphaFoldDB" id="A0A067P0K7"/>
<proteinExistence type="predicted"/>
<dbReference type="Proteomes" id="UP000027073">
    <property type="component" value="Unassembled WGS sequence"/>
</dbReference>
<sequence>MERVIIPKGSAHAILAEIGEEVAGEEKEVFFRNLLAAGGPGETNPHALTQIFYHGDGDPVFWAVPIPLDKQCIVKILENRIELLFGFKLK</sequence>
<organism evidence="1 2">
    <name type="scientific">Pleurotus ostreatus (strain PC15)</name>
    <name type="common">Oyster mushroom</name>
    <dbReference type="NCBI Taxonomy" id="1137138"/>
    <lineage>
        <taxon>Eukaryota</taxon>
        <taxon>Fungi</taxon>
        <taxon>Dikarya</taxon>
        <taxon>Basidiomycota</taxon>
        <taxon>Agaricomycotina</taxon>
        <taxon>Agaricomycetes</taxon>
        <taxon>Agaricomycetidae</taxon>
        <taxon>Agaricales</taxon>
        <taxon>Pleurotineae</taxon>
        <taxon>Pleurotaceae</taxon>
        <taxon>Pleurotus</taxon>
    </lineage>
</organism>
<dbReference type="VEuPathDB" id="FungiDB:PLEOSDRAFT_153558"/>